<keyword evidence="6" id="KW-0862">Zinc</keyword>
<gene>
    <name evidence="15" type="ORF">NHX12_028001</name>
</gene>
<dbReference type="AlphaFoldDB" id="A0A9Q0EI12"/>
<comment type="function">
    <text evidence="1">May be involved in transcriptional regulation.</text>
</comment>
<dbReference type="FunFam" id="3.30.160.60:FF:000012">
    <property type="entry name" value="RB-associated KRAB zinc finger protein-like"/>
    <property type="match status" value="1"/>
</dbReference>
<evidence type="ECO:0000256" key="11">
    <source>
        <dbReference type="PROSITE-ProRule" id="PRU00042"/>
    </source>
</evidence>
<feature type="compositionally biased region" description="Basic and acidic residues" evidence="12">
    <location>
        <begin position="229"/>
        <end position="242"/>
    </location>
</feature>
<feature type="compositionally biased region" description="Gly residues" evidence="12">
    <location>
        <begin position="321"/>
        <end position="333"/>
    </location>
</feature>
<evidence type="ECO:0000313" key="16">
    <source>
        <dbReference type="Proteomes" id="UP001148018"/>
    </source>
</evidence>
<dbReference type="PROSITE" id="PS50157">
    <property type="entry name" value="ZINC_FINGER_C2H2_2"/>
    <property type="match status" value="4"/>
</dbReference>
<keyword evidence="10" id="KW-0539">Nucleus</keyword>
<keyword evidence="8" id="KW-0238">DNA-binding</keyword>
<accession>A0A9Q0EI12</accession>
<evidence type="ECO:0000313" key="15">
    <source>
        <dbReference type="EMBL" id="KAJ3605958.1"/>
    </source>
</evidence>
<dbReference type="InterPro" id="IPR000210">
    <property type="entry name" value="BTB/POZ_dom"/>
</dbReference>
<sequence>MSASSTSSACSSSTTSYSTSFSTSLSTTTSTSSDTLRFSLDAYGDSVLGRMNSLRQECLFCDVTLVLGPPGAPLRFQGHRVVLAASSHFLRDKFLLHQGRAELCVGVVPQAEVGRRLLMSCYTGLLEVPLRELVSYLTTASALQMSQVVDRCAQAVSQYLHPSLAHLKTERTSGDEAEAEDLLRQQPPARPHRQEDRGLARREEGGGTERYAGGARVKTEPGTLPGPKVESRQEAREVKEVKPPWGEESERPALQEEEEEDGEEEVQRVHTSSPSYYHGLAPGPHRRKRRPPAPFRDNKPPLPDPCHAPPNAGLADSSQDVGGGGGGGGGGGEGPREEEEMYLPATRFQTGGEEEEDDSPESGPLSRLGDGGLLPGGGSLYPGASGPARPYLCRRCDRVFQHLDGYVGHLKEHRQYLCLLCGKSFSQKSNLTRHVRVHTGVKPFRCPLCHKTFSQKATLQDHLNLHTGDKPHKCNYCAVHFAHKPGLRRHLKDIHGKSSLQNVLEDILD</sequence>
<evidence type="ECO:0000256" key="1">
    <source>
        <dbReference type="ARBA" id="ARBA00003767"/>
    </source>
</evidence>
<keyword evidence="16" id="KW-1185">Reference proteome</keyword>
<evidence type="ECO:0000259" key="14">
    <source>
        <dbReference type="PROSITE" id="PS50157"/>
    </source>
</evidence>
<dbReference type="OrthoDB" id="1405595at2759"/>
<feature type="compositionally biased region" description="Acidic residues" evidence="12">
    <location>
        <begin position="255"/>
        <end position="264"/>
    </location>
</feature>
<evidence type="ECO:0000256" key="6">
    <source>
        <dbReference type="ARBA" id="ARBA00022833"/>
    </source>
</evidence>
<dbReference type="Pfam" id="PF00651">
    <property type="entry name" value="BTB"/>
    <property type="match status" value="1"/>
</dbReference>
<dbReference type="InterPro" id="IPR013087">
    <property type="entry name" value="Znf_C2H2_type"/>
</dbReference>
<dbReference type="FunFam" id="3.30.160.60:FF:002343">
    <property type="entry name" value="Zinc finger protein 33A"/>
    <property type="match status" value="1"/>
</dbReference>
<dbReference type="SUPFAM" id="SSF54695">
    <property type="entry name" value="POZ domain"/>
    <property type="match status" value="1"/>
</dbReference>
<keyword evidence="9" id="KW-0804">Transcription</keyword>
<evidence type="ECO:0000256" key="3">
    <source>
        <dbReference type="ARBA" id="ARBA00022723"/>
    </source>
</evidence>
<organism evidence="15 16">
    <name type="scientific">Muraenolepis orangiensis</name>
    <name type="common">Patagonian moray cod</name>
    <dbReference type="NCBI Taxonomy" id="630683"/>
    <lineage>
        <taxon>Eukaryota</taxon>
        <taxon>Metazoa</taxon>
        <taxon>Chordata</taxon>
        <taxon>Craniata</taxon>
        <taxon>Vertebrata</taxon>
        <taxon>Euteleostomi</taxon>
        <taxon>Actinopterygii</taxon>
        <taxon>Neopterygii</taxon>
        <taxon>Teleostei</taxon>
        <taxon>Neoteleostei</taxon>
        <taxon>Acanthomorphata</taxon>
        <taxon>Zeiogadaria</taxon>
        <taxon>Gadariae</taxon>
        <taxon>Gadiformes</taxon>
        <taxon>Muraenolepidoidei</taxon>
        <taxon>Muraenolepididae</taxon>
        <taxon>Muraenolepis</taxon>
    </lineage>
</organism>
<proteinExistence type="predicted"/>
<dbReference type="PANTHER" id="PTHR46105:SF29">
    <property type="entry name" value="ZINC FINGER AND BTB DOMAIN CONTAINING 12"/>
    <property type="match status" value="1"/>
</dbReference>
<dbReference type="SMART" id="SM00225">
    <property type="entry name" value="BTB"/>
    <property type="match status" value="1"/>
</dbReference>
<feature type="region of interest" description="Disordered" evidence="12">
    <location>
        <begin position="169"/>
        <end position="337"/>
    </location>
</feature>
<protein>
    <recommendedName>
        <fullName evidence="17">Zinc finger and BTB domain-containing protein 6</fullName>
    </recommendedName>
</protein>
<evidence type="ECO:0000256" key="10">
    <source>
        <dbReference type="ARBA" id="ARBA00023242"/>
    </source>
</evidence>
<dbReference type="SUPFAM" id="SSF57667">
    <property type="entry name" value="beta-beta-alpha zinc fingers"/>
    <property type="match status" value="2"/>
</dbReference>
<evidence type="ECO:0000256" key="12">
    <source>
        <dbReference type="SAM" id="MobiDB-lite"/>
    </source>
</evidence>
<feature type="domain" description="C2H2-type" evidence="14">
    <location>
        <begin position="444"/>
        <end position="471"/>
    </location>
</feature>
<keyword evidence="3" id="KW-0479">Metal-binding</keyword>
<comment type="caution">
    <text evidence="15">The sequence shown here is derived from an EMBL/GenBank/DDBJ whole genome shotgun (WGS) entry which is preliminary data.</text>
</comment>
<dbReference type="InterPro" id="IPR050457">
    <property type="entry name" value="ZnFinger_BTB_dom_contain"/>
</dbReference>
<dbReference type="Pfam" id="PF00096">
    <property type="entry name" value="zf-C2H2"/>
    <property type="match status" value="2"/>
</dbReference>
<dbReference type="PROSITE" id="PS50097">
    <property type="entry name" value="BTB"/>
    <property type="match status" value="1"/>
</dbReference>
<dbReference type="SMART" id="SM00355">
    <property type="entry name" value="ZnF_C2H2"/>
    <property type="match status" value="4"/>
</dbReference>
<dbReference type="GO" id="GO:0000978">
    <property type="term" value="F:RNA polymerase II cis-regulatory region sequence-specific DNA binding"/>
    <property type="evidence" value="ECO:0007669"/>
    <property type="project" value="TreeGrafter"/>
</dbReference>
<evidence type="ECO:0000256" key="2">
    <source>
        <dbReference type="ARBA" id="ARBA00004123"/>
    </source>
</evidence>
<feature type="compositionally biased region" description="Gly residues" evidence="12">
    <location>
        <begin position="369"/>
        <end position="380"/>
    </location>
</feature>
<dbReference type="InterPro" id="IPR036236">
    <property type="entry name" value="Znf_C2H2_sf"/>
</dbReference>
<dbReference type="EMBL" id="JANIIK010000043">
    <property type="protein sequence ID" value="KAJ3605958.1"/>
    <property type="molecule type" value="Genomic_DNA"/>
</dbReference>
<feature type="region of interest" description="Disordered" evidence="12">
    <location>
        <begin position="349"/>
        <end position="381"/>
    </location>
</feature>
<feature type="domain" description="BTB" evidence="13">
    <location>
        <begin position="61"/>
        <end position="130"/>
    </location>
</feature>
<evidence type="ECO:0000256" key="4">
    <source>
        <dbReference type="ARBA" id="ARBA00022737"/>
    </source>
</evidence>
<keyword evidence="4" id="KW-0677">Repeat</keyword>
<dbReference type="PROSITE" id="PS00028">
    <property type="entry name" value="ZINC_FINGER_C2H2_1"/>
    <property type="match status" value="3"/>
</dbReference>
<evidence type="ECO:0000256" key="9">
    <source>
        <dbReference type="ARBA" id="ARBA00023163"/>
    </source>
</evidence>
<evidence type="ECO:0008006" key="17">
    <source>
        <dbReference type="Google" id="ProtNLM"/>
    </source>
</evidence>
<keyword evidence="7" id="KW-0805">Transcription regulation</keyword>
<comment type="subcellular location">
    <subcellularLocation>
        <location evidence="2">Nucleus</location>
    </subcellularLocation>
</comment>
<dbReference type="GO" id="GO:0005634">
    <property type="term" value="C:nucleus"/>
    <property type="evidence" value="ECO:0007669"/>
    <property type="project" value="UniProtKB-SubCell"/>
</dbReference>
<evidence type="ECO:0000259" key="13">
    <source>
        <dbReference type="PROSITE" id="PS50097"/>
    </source>
</evidence>
<dbReference type="Gene3D" id="3.30.710.10">
    <property type="entry name" value="Potassium Channel Kv1.1, Chain A"/>
    <property type="match status" value="1"/>
</dbReference>
<dbReference type="GO" id="GO:0000981">
    <property type="term" value="F:DNA-binding transcription factor activity, RNA polymerase II-specific"/>
    <property type="evidence" value="ECO:0007669"/>
    <property type="project" value="TreeGrafter"/>
</dbReference>
<dbReference type="InterPro" id="IPR011333">
    <property type="entry name" value="SKP1/BTB/POZ_sf"/>
</dbReference>
<feature type="domain" description="C2H2-type" evidence="14">
    <location>
        <begin position="472"/>
        <end position="495"/>
    </location>
</feature>
<feature type="region of interest" description="Disordered" evidence="12">
    <location>
        <begin position="1"/>
        <end position="32"/>
    </location>
</feature>
<evidence type="ECO:0000256" key="7">
    <source>
        <dbReference type="ARBA" id="ARBA00023015"/>
    </source>
</evidence>
<dbReference type="PANTHER" id="PTHR46105">
    <property type="entry name" value="AGAP004733-PA"/>
    <property type="match status" value="1"/>
</dbReference>
<evidence type="ECO:0000256" key="5">
    <source>
        <dbReference type="ARBA" id="ARBA00022771"/>
    </source>
</evidence>
<feature type="compositionally biased region" description="Basic and acidic residues" evidence="12">
    <location>
        <begin position="192"/>
        <end position="207"/>
    </location>
</feature>
<reference evidence="15" key="1">
    <citation type="submission" date="2022-07" db="EMBL/GenBank/DDBJ databases">
        <title>Chromosome-level genome of Muraenolepis orangiensis.</title>
        <authorList>
            <person name="Kim J."/>
        </authorList>
    </citation>
    <scope>NUCLEOTIDE SEQUENCE</scope>
    <source>
        <strain evidence="15">KU_S4_2022</strain>
        <tissue evidence="15">Muscle</tissue>
    </source>
</reference>
<dbReference type="Proteomes" id="UP001148018">
    <property type="component" value="Unassembled WGS sequence"/>
</dbReference>
<feature type="domain" description="C2H2-type" evidence="14">
    <location>
        <begin position="391"/>
        <end position="413"/>
    </location>
</feature>
<keyword evidence="5 11" id="KW-0863">Zinc-finger</keyword>
<name>A0A9Q0EI12_9TELE</name>
<evidence type="ECO:0000256" key="8">
    <source>
        <dbReference type="ARBA" id="ARBA00023125"/>
    </source>
</evidence>
<feature type="domain" description="C2H2-type" evidence="14">
    <location>
        <begin position="416"/>
        <end position="443"/>
    </location>
</feature>
<dbReference type="Gene3D" id="3.30.160.60">
    <property type="entry name" value="Classic Zinc Finger"/>
    <property type="match status" value="3"/>
</dbReference>
<dbReference type="GO" id="GO:0008270">
    <property type="term" value="F:zinc ion binding"/>
    <property type="evidence" value="ECO:0007669"/>
    <property type="project" value="UniProtKB-KW"/>
</dbReference>